<dbReference type="Proteomes" id="UP000098834">
    <property type="component" value="Segment"/>
</dbReference>
<keyword evidence="2" id="KW-1185">Reference proteome</keyword>
<organism evidence="1 2">
    <name type="scientific">Camel associated drosmacovirus 1</name>
    <dbReference type="NCBI Taxonomy" id="2169876"/>
    <lineage>
        <taxon>Viruses</taxon>
        <taxon>Monodnaviria</taxon>
        <taxon>Shotokuvirae</taxon>
        <taxon>Cressdnaviricota</taxon>
        <taxon>Arfiviricetes</taxon>
        <taxon>Cremevirales</taxon>
        <taxon>Smacoviridae</taxon>
        <taxon>Drosmacovirus</taxon>
        <taxon>Drosmacovirus camas1</taxon>
    </lineage>
</organism>
<proteinExistence type="predicted"/>
<dbReference type="Pfam" id="PF23784">
    <property type="entry name" value="Smaco_capsid"/>
    <property type="match status" value="1"/>
</dbReference>
<name>A0A0A1EJ64_9VIRU</name>
<dbReference type="KEGG" id="vg:37620344"/>
<dbReference type="GeneID" id="37620344"/>
<sequence length="374" mass="40927">MDIEGLTDPLGVSDTMGAEGGEMVTVSIEEMYDMATSLNKIGIIGIHTPNLGQIARRWAGLMINHKFLRVKSCDVHLACASMLPADPLQIGTTTGTIAPQDMMNPLLYRAVSNESWNAFTSRLFATSGASVNQNSVKVFTEEFSTQSDENNEKIYYNALSEPGWKKAFPQSGLDINGLKPLVYPILTQFGNGEAGINNFGLLGSSVQATTPAGNPTTVTNPTTGTAQLDNARYFRGKAQPMPRFPTSYPYVSTDTGSTVGDTWTLMFQDSYQIPRTYVACILTPPGKLIKFYYRLRIVWYIEFSDMCTATERVVGNSMVTAGNYAYSRQYTIPEAVSSKLTEDSTLVTDSDLVSEDDDNSATAVNMVLDKVMEK</sequence>
<reference evidence="1 2" key="1">
    <citation type="journal article" date="2014" name="Virology">
        <title>Metagenomic analysis of viromes of dromedary camel fecal samples reveals large number and high diversity of circoviruses and picobirnaviruses.</title>
        <authorList>
            <person name="Woo P.C.Y."/>
            <person name="Lau S.K.P."/>
            <person name="Teng J.L.L."/>
            <person name="Tsang A.K.L."/>
            <person name="Joseph M."/>
            <person name="Wong E.Y.M."/>
            <person name="Tang Y."/>
            <person name="Sivakumar S."/>
            <person name="Bai R."/>
            <person name="Wernery R."/>
            <person name="Wernery U."/>
            <person name="Yuen K.-Y."/>
        </authorList>
    </citation>
    <scope>NUCLEOTIDE SEQUENCE [LARGE SCALE GENOMIC DNA]</scope>
    <source>
        <strain evidence="1">DcSCV_c1359</strain>
    </source>
</reference>
<evidence type="ECO:0000313" key="2">
    <source>
        <dbReference type="Proteomes" id="UP000098834"/>
    </source>
</evidence>
<evidence type="ECO:0000313" key="1">
    <source>
        <dbReference type="EMBL" id="AIY31245.1"/>
    </source>
</evidence>
<protein>
    <submittedName>
        <fullName evidence="1">Putative capsid protein</fullName>
    </submittedName>
</protein>
<dbReference type="EMBL" id="KM573769">
    <property type="protein sequence ID" value="AIY31245.1"/>
    <property type="molecule type" value="Genomic_DNA"/>
</dbReference>
<dbReference type="InterPro" id="IPR057000">
    <property type="entry name" value="Smaco_capsid"/>
</dbReference>
<gene>
    <name evidence="1" type="primary">cap</name>
</gene>
<dbReference type="RefSeq" id="YP_009508833.1">
    <property type="nucleotide sequence ID" value="NC_039057.1"/>
</dbReference>
<accession>A0A0A1EJ64</accession>